<dbReference type="AlphaFoldDB" id="A0A0D2N0T4"/>
<feature type="compositionally biased region" description="Polar residues" evidence="7">
    <location>
        <begin position="1"/>
        <end position="10"/>
    </location>
</feature>
<keyword evidence="5" id="KW-0539">Nucleus</keyword>
<dbReference type="PANTHER" id="PTHR23003">
    <property type="entry name" value="RNA RECOGNITION MOTIF RRM DOMAIN CONTAINING PROTEIN"/>
    <property type="match status" value="1"/>
</dbReference>
<protein>
    <recommendedName>
        <fullName evidence="8">RRM domain-containing protein</fullName>
    </recommendedName>
</protein>
<organism evidence="9 10">
    <name type="scientific">Hypholoma sublateritium (strain FD-334 SS-4)</name>
    <dbReference type="NCBI Taxonomy" id="945553"/>
    <lineage>
        <taxon>Eukaryota</taxon>
        <taxon>Fungi</taxon>
        <taxon>Dikarya</taxon>
        <taxon>Basidiomycota</taxon>
        <taxon>Agaricomycotina</taxon>
        <taxon>Agaricomycetes</taxon>
        <taxon>Agaricomycetidae</taxon>
        <taxon>Agaricales</taxon>
        <taxon>Agaricineae</taxon>
        <taxon>Strophariaceae</taxon>
        <taxon>Hypholoma</taxon>
    </lineage>
</organism>
<feature type="domain" description="RRM" evidence="8">
    <location>
        <begin position="83"/>
        <end position="174"/>
    </location>
</feature>
<evidence type="ECO:0000256" key="5">
    <source>
        <dbReference type="ARBA" id="ARBA00023242"/>
    </source>
</evidence>
<sequence>MRISGNTESFQEPVAGPSKRTKRAKHRDGASTAPSAMPKRKRSYQQRTAEQAAVNQAQKKAEKQKKTQEIKQGATRSGKPIFAHVYVGNLESTITEKKLRDHFRGCGAIRRTTLRVSRGQAINVGVAIPASARTTRDRKYATVEFDHYTSTIPALKLNGSELDGSRIVVAAAAGDLPEVADIARPHLHNIQVRNQQANLKARSPGAARTPKPLVRSDTVQDFSDPNADKHRVMGYSFVKCVQ</sequence>
<keyword evidence="10" id="KW-1185">Reference proteome</keyword>
<keyword evidence="4 6" id="KW-0694">RNA-binding</keyword>
<dbReference type="SUPFAM" id="SSF54928">
    <property type="entry name" value="RNA-binding domain, RBD"/>
    <property type="match status" value="1"/>
</dbReference>
<evidence type="ECO:0000259" key="8">
    <source>
        <dbReference type="PROSITE" id="PS50102"/>
    </source>
</evidence>
<evidence type="ECO:0000256" key="2">
    <source>
        <dbReference type="ARBA" id="ARBA00022664"/>
    </source>
</evidence>
<dbReference type="InterPro" id="IPR000504">
    <property type="entry name" value="RRM_dom"/>
</dbReference>
<evidence type="ECO:0000313" key="10">
    <source>
        <dbReference type="Proteomes" id="UP000054270"/>
    </source>
</evidence>
<dbReference type="PANTHER" id="PTHR23003:SF62">
    <property type="entry name" value="SERINE_ARGININE (SR)-TYPE SHUTTLING MRNA BINDING PROTEIN NPL3"/>
    <property type="match status" value="1"/>
</dbReference>
<evidence type="ECO:0000256" key="1">
    <source>
        <dbReference type="ARBA" id="ARBA00004123"/>
    </source>
</evidence>
<dbReference type="SMART" id="SM00360">
    <property type="entry name" value="RRM"/>
    <property type="match status" value="1"/>
</dbReference>
<dbReference type="Gene3D" id="3.30.70.330">
    <property type="match status" value="1"/>
</dbReference>
<dbReference type="GO" id="GO:0005737">
    <property type="term" value="C:cytoplasm"/>
    <property type="evidence" value="ECO:0007669"/>
    <property type="project" value="TreeGrafter"/>
</dbReference>
<gene>
    <name evidence="9" type="ORF">HYPSUDRAFT_251267</name>
</gene>
<dbReference type="InterPro" id="IPR035979">
    <property type="entry name" value="RBD_domain_sf"/>
</dbReference>
<dbReference type="GO" id="GO:0003729">
    <property type="term" value="F:mRNA binding"/>
    <property type="evidence" value="ECO:0007669"/>
    <property type="project" value="TreeGrafter"/>
</dbReference>
<evidence type="ECO:0000256" key="3">
    <source>
        <dbReference type="ARBA" id="ARBA00022737"/>
    </source>
</evidence>
<dbReference type="OMA" id="VEKEHIW"/>
<dbReference type="GO" id="GO:0006397">
    <property type="term" value="P:mRNA processing"/>
    <property type="evidence" value="ECO:0007669"/>
    <property type="project" value="UniProtKB-KW"/>
</dbReference>
<feature type="region of interest" description="Disordered" evidence="7">
    <location>
        <begin position="1"/>
        <end position="75"/>
    </location>
</feature>
<dbReference type="GO" id="GO:0005634">
    <property type="term" value="C:nucleus"/>
    <property type="evidence" value="ECO:0007669"/>
    <property type="project" value="UniProtKB-SubCell"/>
</dbReference>
<proteinExistence type="predicted"/>
<evidence type="ECO:0000256" key="6">
    <source>
        <dbReference type="PROSITE-ProRule" id="PRU00176"/>
    </source>
</evidence>
<evidence type="ECO:0000256" key="4">
    <source>
        <dbReference type="ARBA" id="ARBA00022884"/>
    </source>
</evidence>
<dbReference type="EMBL" id="KN817518">
    <property type="protein sequence ID" value="KJA30013.1"/>
    <property type="molecule type" value="Genomic_DNA"/>
</dbReference>
<dbReference type="OrthoDB" id="4726at2759"/>
<feature type="compositionally biased region" description="Basic and acidic residues" evidence="7">
    <location>
        <begin position="59"/>
        <end position="69"/>
    </location>
</feature>
<dbReference type="Proteomes" id="UP000054270">
    <property type="component" value="Unassembled WGS sequence"/>
</dbReference>
<dbReference type="PROSITE" id="PS50102">
    <property type="entry name" value="RRM"/>
    <property type="match status" value="1"/>
</dbReference>
<keyword evidence="3" id="KW-0677">Repeat</keyword>
<name>A0A0D2N0T4_HYPSF</name>
<evidence type="ECO:0000256" key="7">
    <source>
        <dbReference type="SAM" id="MobiDB-lite"/>
    </source>
</evidence>
<dbReference type="InterPro" id="IPR050374">
    <property type="entry name" value="RRT5_SRSF_SR"/>
</dbReference>
<dbReference type="Pfam" id="PF00076">
    <property type="entry name" value="RRM_1"/>
    <property type="match status" value="1"/>
</dbReference>
<keyword evidence="2" id="KW-0507">mRNA processing</keyword>
<dbReference type="STRING" id="945553.A0A0D2N0T4"/>
<evidence type="ECO:0000313" key="9">
    <source>
        <dbReference type="EMBL" id="KJA30013.1"/>
    </source>
</evidence>
<comment type="subcellular location">
    <subcellularLocation>
        <location evidence="1">Nucleus</location>
    </subcellularLocation>
</comment>
<reference evidence="10" key="1">
    <citation type="submission" date="2014-04" db="EMBL/GenBank/DDBJ databases">
        <title>Evolutionary Origins and Diversification of the Mycorrhizal Mutualists.</title>
        <authorList>
            <consortium name="DOE Joint Genome Institute"/>
            <consortium name="Mycorrhizal Genomics Consortium"/>
            <person name="Kohler A."/>
            <person name="Kuo A."/>
            <person name="Nagy L.G."/>
            <person name="Floudas D."/>
            <person name="Copeland A."/>
            <person name="Barry K.W."/>
            <person name="Cichocki N."/>
            <person name="Veneault-Fourrey C."/>
            <person name="LaButti K."/>
            <person name="Lindquist E.A."/>
            <person name="Lipzen A."/>
            <person name="Lundell T."/>
            <person name="Morin E."/>
            <person name="Murat C."/>
            <person name="Riley R."/>
            <person name="Ohm R."/>
            <person name="Sun H."/>
            <person name="Tunlid A."/>
            <person name="Henrissat B."/>
            <person name="Grigoriev I.V."/>
            <person name="Hibbett D.S."/>
            <person name="Martin F."/>
        </authorList>
    </citation>
    <scope>NUCLEOTIDE SEQUENCE [LARGE SCALE GENOMIC DNA]</scope>
    <source>
        <strain evidence="10">FD-334 SS-4</strain>
    </source>
</reference>
<accession>A0A0D2N0T4</accession>
<dbReference type="InterPro" id="IPR012677">
    <property type="entry name" value="Nucleotide-bd_a/b_plait_sf"/>
</dbReference>
<feature type="compositionally biased region" description="Low complexity" evidence="7">
    <location>
        <begin position="49"/>
        <end position="58"/>
    </location>
</feature>